<dbReference type="PROSITE" id="PS51257">
    <property type="entry name" value="PROKAR_LIPOPROTEIN"/>
    <property type="match status" value="1"/>
</dbReference>
<evidence type="ECO:0000313" key="3">
    <source>
        <dbReference type="Proteomes" id="UP000219452"/>
    </source>
</evidence>
<dbReference type="Proteomes" id="UP000219452">
    <property type="component" value="Unassembled WGS sequence"/>
</dbReference>
<evidence type="ECO:0008006" key="4">
    <source>
        <dbReference type="Google" id="ProtNLM"/>
    </source>
</evidence>
<protein>
    <recommendedName>
        <fullName evidence="4">Four helix bundle sensory module for signal transduction</fullName>
    </recommendedName>
</protein>
<name>A0A286G3H4_9BACT</name>
<proteinExistence type="predicted"/>
<dbReference type="AlphaFoldDB" id="A0A286G3H4"/>
<gene>
    <name evidence="2" type="ORF">SAMN06269250_3292</name>
</gene>
<evidence type="ECO:0000256" key="1">
    <source>
        <dbReference type="SAM" id="Phobius"/>
    </source>
</evidence>
<keyword evidence="1" id="KW-0472">Membrane</keyword>
<organism evidence="2 3">
    <name type="scientific">Spirosoma fluviale</name>
    <dbReference type="NCBI Taxonomy" id="1597977"/>
    <lineage>
        <taxon>Bacteria</taxon>
        <taxon>Pseudomonadati</taxon>
        <taxon>Bacteroidota</taxon>
        <taxon>Cytophagia</taxon>
        <taxon>Cytophagales</taxon>
        <taxon>Cytophagaceae</taxon>
        <taxon>Spirosoma</taxon>
    </lineage>
</organism>
<feature type="transmembrane region" description="Helical" evidence="1">
    <location>
        <begin position="16"/>
        <end position="35"/>
    </location>
</feature>
<keyword evidence="1" id="KW-0812">Transmembrane</keyword>
<evidence type="ECO:0000313" key="2">
    <source>
        <dbReference type="EMBL" id="SOD90081.1"/>
    </source>
</evidence>
<dbReference type="RefSeq" id="WP_097126846.1">
    <property type="nucleotide sequence ID" value="NZ_OCNH01000002.1"/>
</dbReference>
<keyword evidence="3" id="KW-1185">Reference proteome</keyword>
<sequence length="164" mass="19700">MKSLNYKEINQAFNRFLVWFASLLLTTVACVFLYIKASSNQFNRLVQQKEDFDQIFYKDALLADKVDSLYTYMSLLNTSQIRDDHQMQRLITRKKEEYTKLVNQELKNRPYFLVYNRLFSHVNEMLLLKDSLNRAMVEEGDMRSVLRDCLQRAVNEHRQRKRAN</sequence>
<accession>A0A286G3H4</accession>
<reference evidence="3" key="1">
    <citation type="submission" date="2017-09" db="EMBL/GenBank/DDBJ databases">
        <authorList>
            <person name="Varghese N."/>
            <person name="Submissions S."/>
        </authorList>
    </citation>
    <scope>NUCLEOTIDE SEQUENCE [LARGE SCALE GENOMIC DNA]</scope>
    <source>
        <strain evidence="3">DSM 29961</strain>
    </source>
</reference>
<dbReference type="EMBL" id="OCNH01000002">
    <property type="protein sequence ID" value="SOD90081.1"/>
    <property type="molecule type" value="Genomic_DNA"/>
</dbReference>
<keyword evidence="1" id="KW-1133">Transmembrane helix</keyword>
<dbReference type="OrthoDB" id="957420at2"/>